<dbReference type="InterPro" id="IPR015378">
    <property type="entry name" value="Transposase-like_Mu_C"/>
</dbReference>
<dbReference type="Proteomes" id="UP000217163">
    <property type="component" value="Unassembled WGS sequence"/>
</dbReference>
<sequence length="66" mass="7338">MKSKEQTRLVTHKGVHFCGQLYTHLLRGSLPRNGVSVRSSPNDLTAIHVTCNGRTHRVATQSNEIV</sequence>
<evidence type="ECO:0000313" key="3">
    <source>
        <dbReference type="Proteomes" id="UP000217163"/>
    </source>
</evidence>
<evidence type="ECO:0000259" key="1">
    <source>
        <dbReference type="Pfam" id="PF09299"/>
    </source>
</evidence>
<gene>
    <name evidence="2" type="ORF">CFN58_03945</name>
</gene>
<protein>
    <recommendedName>
        <fullName evidence="1">Transposase-like Mu C-terminal domain-containing protein</fullName>
    </recommendedName>
</protein>
<comment type="caution">
    <text evidence="2">The sequence shown here is derived from an EMBL/GenBank/DDBJ whole genome shotgun (WGS) entry which is preliminary data.</text>
</comment>
<name>A0A261WNE9_9PSED</name>
<dbReference type="AlphaFoldDB" id="A0A261WNE9"/>
<reference evidence="3" key="1">
    <citation type="journal article" date="2016" name="Sci. Rep.">
        <title>Genome analysis of the kiwifruit canker pathogen Pseudomonas syringae pv. actinidiae biovar 5.</title>
        <authorList>
            <person name="Fujikawa T."/>
            <person name="Sawada H."/>
        </authorList>
    </citation>
    <scope>NUCLEOTIDE SEQUENCE [LARGE SCALE GENOMIC DNA]</scope>
    <source>
        <strain evidence="3">MAFF 212061</strain>
    </source>
</reference>
<evidence type="ECO:0000313" key="2">
    <source>
        <dbReference type="EMBL" id="OZI87433.1"/>
    </source>
</evidence>
<dbReference type="Pfam" id="PF09299">
    <property type="entry name" value="Mu-transpos_C"/>
    <property type="match status" value="1"/>
</dbReference>
<feature type="domain" description="Transposase-like Mu C-terminal" evidence="1">
    <location>
        <begin position="4"/>
        <end position="50"/>
    </location>
</feature>
<proteinExistence type="predicted"/>
<organism evidence="2 3">
    <name type="scientific">Pseudomonas avellanae</name>
    <dbReference type="NCBI Taxonomy" id="46257"/>
    <lineage>
        <taxon>Bacteria</taxon>
        <taxon>Pseudomonadati</taxon>
        <taxon>Pseudomonadota</taxon>
        <taxon>Gammaproteobacteria</taxon>
        <taxon>Pseudomonadales</taxon>
        <taxon>Pseudomonadaceae</taxon>
        <taxon>Pseudomonas</taxon>
    </lineage>
</organism>
<dbReference type="EMBL" id="NKQU01000054">
    <property type="protein sequence ID" value="OZI87433.1"/>
    <property type="molecule type" value="Genomic_DNA"/>
</dbReference>
<accession>A0A261WNE9</accession>